<gene>
    <name evidence="1" type="ORF">Tco_1114619</name>
</gene>
<protein>
    <recommendedName>
        <fullName evidence="3">Synaptobrevin, longin-like domain protein</fullName>
    </recommendedName>
</protein>
<dbReference type="EMBL" id="BQNB010021233">
    <property type="protein sequence ID" value="GJU04281.1"/>
    <property type="molecule type" value="Genomic_DNA"/>
</dbReference>
<keyword evidence="2" id="KW-1185">Reference proteome</keyword>
<proteinExistence type="predicted"/>
<comment type="caution">
    <text evidence="1">The sequence shown here is derived from an EMBL/GenBank/DDBJ whole genome shotgun (WGS) entry which is preliminary data.</text>
</comment>
<reference evidence="1" key="1">
    <citation type="journal article" date="2022" name="Int. J. Mol. Sci.">
        <title>Draft Genome of Tanacetum Coccineum: Genomic Comparison of Closely Related Tanacetum-Family Plants.</title>
        <authorList>
            <person name="Yamashiro T."/>
            <person name="Shiraishi A."/>
            <person name="Nakayama K."/>
            <person name="Satake H."/>
        </authorList>
    </citation>
    <scope>NUCLEOTIDE SEQUENCE</scope>
</reference>
<evidence type="ECO:0000313" key="1">
    <source>
        <dbReference type="EMBL" id="GJU04281.1"/>
    </source>
</evidence>
<dbReference type="Proteomes" id="UP001151760">
    <property type="component" value="Unassembled WGS sequence"/>
</dbReference>
<accession>A0ABQ5IWQ2</accession>
<organism evidence="1 2">
    <name type="scientific">Tanacetum coccineum</name>
    <dbReference type="NCBI Taxonomy" id="301880"/>
    <lineage>
        <taxon>Eukaryota</taxon>
        <taxon>Viridiplantae</taxon>
        <taxon>Streptophyta</taxon>
        <taxon>Embryophyta</taxon>
        <taxon>Tracheophyta</taxon>
        <taxon>Spermatophyta</taxon>
        <taxon>Magnoliopsida</taxon>
        <taxon>eudicotyledons</taxon>
        <taxon>Gunneridae</taxon>
        <taxon>Pentapetalae</taxon>
        <taxon>asterids</taxon>
        <taxon>campanulids</taxon>
        <taxon>Asterales</taxon>
        <taxon>Asteraceae</taxon>
        <taxon>Asteroideae</taxon>
        <taxon>Anthemideae</taxon>
        <taxon>Anthemidinae</taxon>
        <taxon>Tanacetum</taxon>
    </lineage>
</organism>
<name>A0ABQ5IWQ2_9ASTR</name>
<evidence type="ECO:0008006" key="3">
    <source>
        <dbReference type="Google" id="ProtNLM"/>
    </source>
</evidence>
<evidence type="ECO:0000313" key="2">
    <source>
        <dbReference type="Proteomes" id="UP001151760"/>
    </source>
</evidence>
<reference evidence="1" key="2">
    <citation type="submission" date="2022-01" db="EMBL/GenBank/DDBJ databases">
        <authorList>
            <person name="Yamashiro T."/>
            <person name="Shiraishi A."/>
            <person name="Satake H."/>
            <person name="Nakayama K."/>
        </authorList>
    </citation>
    <scope>NUCLEOTIDE SEQUENCE</scope>
</reference>
<sequence length="546" mass="62098">MAPLKFADSHNMVAFLTKYAESEGFKQIVDFLNANGIINYALTINPTIYTSCVEQFWATVKVKTVNEEVQLQALVDRKKVIITEASIRRDLQLEDAKGIECLPNATIFKELTRIGYEKLLQKLTFYKAFFSLQWKFLIHTILQCLSAKTTAWNEFSSTMASTIICLATNQKFNFLKYIFESMVKNLNNENKFLMYPRFMQVFLNKQVGDMSTHDEIYVTPSHTKKVFANMKRQGKDFSGRVTPLFLTMMVQAHKEIEPIVDEADNEEMYLHIPMIHCSVALEIESLKRRIKKLEKKQRSRPHKLKRLYKVGLSAKVISSDDASLVEEDASKQERINAIDAVKDIYLVNVPRDEDMFGVNDLEGDEVVVESDVAAKKKDDEVNVVEEVVSIAGDAALVSAATITTVELTLAQTLVELKSVRPKVKGLVIPEQEPSESITTTTTKTTAGILLQEPSETRTTTTPAIPSKDKGKGIMEEDPLKIKKKDQVLFDKQEAIRLQAEFDEEERIAREKEEANAALIAQWNDIQDKVETNYEWLKGCNKRNKKS</sequence>